<feature type="region of interest" description="Disordered" evidence="1">
    <location>
        <begin position="1"/>
        <end position="43"/>
    </location>
</feature>
<comment type="caution">
    <text evidence="2">The sequence shown here is derived from an EMBL/GenBank/DDBJ whole genome shotgun (WGS) entry which is preliminary data.</text>
</comment>
<dbReference type="EMBL" id="SMKI01000579">
    <property type="protein sequence ID" value="TDC63188.1"/>
    <property type="molecule type" value="Genomic_DNA"/>
</dbReference>
<evidence type="ECO:0000256" key="1">
    <source>
        <dbReference type="SAM" id="MobiDB-lite"/>
    </source>
</evidence>
<dbReference type="AlphaFoldDB" id="A0A4R4SI54"/>
<sequence>MRRARWRRVPGRRRRPAGRRGRRAPRWRRREAGAGGGRRCRRRPDTLRRLFTDVEPLARAAGHGPVLDAWGDDLLLLRGTAEPG</sequence>
<protein>
    <submittedName>
        <fullName evidence="2">Uncharacterized protein</fullName>
    </submittedName>
</protein>
<organism evidence="2 3">
    <name type="scientific">Streptomyces hainanensis</name>
    <dbReference type="NCBI Taxonomy" id="402648"/>
    <lineage>
        <taxon>Bacteria</taxon>
        <taxon>Bacillati</taxon>
        <taxon>Actinomycetota</taxon>
        <taxon>Actinomycetes</taxon>
        <taxon>Kitasatosporales</taxon>
        <taxon>Streptomycetaceae</taxon>
        <taxon>Streptomyces</taxon>
    </lineage>
</organism>
<proteinExistence type="predicted"/>
<reference evidence="2 3" key="1">
    <citation type="submission" date="2019-03" db="EMBL/GenBank/DDBJ databases">
        <title>Draft genome sequences of novel Actinobacteria.</title>
        <authorList>
            <person name="Sahin N."/>
            <person name="Ay H."/>
            <person name="Saygin H."/>
        </authorList>
    </citation>
    <scope>NUCLEOTIDE SEQUENCE [LARGE SCALE GENOMIC DNA]</scope>
    <source>
        <strain evidence="2 3">DSM 41900</strain>
    </source>
</reference>
<keyword evidence="3" id="KW-1185">Reference proteome</keyword>
<feature type="non-terminal residue" evidence="2">
    <location>
        <position position="84"/>
    </location>
</feature>
<accession>A0A4R4SI54</accession>
<dbReference type="Proteomes" id="UP000295345">
    <property type="component" value="Unassembled WGS sequence"/>
</dbReference>
<evidence type="ECO:0000313" key="2">
    <source>
        <dbReference type="EMBL" id="TDC63188.1"/>
    </source>
</evidence>
<feature type="compositionally biased region" description="Basic residues" evidence="1">
    <location>
        <begin position="1"/>
        <end position="29"/>
    </location>
</feature>
<evidence type="ECO:0000313" key="3">
    <source>
        <dbReference type="Proteomes" id="UP000295345"/>
    </source>
</evidence>
<gene>
    <name evidence="2" type="ORF">E1283_32835</name>
</gene>
<name>A0A4R4SI54_9ACTN</name>